<organism evidence="2">
    <name type="scientific">Anguilla anguilla</name>
    <name type="common">European freshwater eel</name>
    <name type="synonym">Muraena anguilla</name>
    <dbReference type="NCBI Taxonomy" id="7936"/>
    <lineage>
        <taxon>Eukaryota</taxon>
        <taxon>Metazoa</taxon>
        <taxon>Chordata</taxon>
        <taxon>Craniata</taxon>
        <taxon>Vertebrata</taxon>
        <taxon>Euteleostomi</taxon>
        <taxon>Actinopterygii</taxon>
        <taxon>Neopterygii</taxon>
        <taxon>Teleostei</taxon>
        <taxon>Anguilliformes</taxon>
        <taxon>Anguillidae</taxon>
        <taxon>Anguilla</taxon>
    </lineage>
</organism>
<dbReference type="AlphaFoldDB" id="A0A0E9TH96"/>
<protein>
    <submittedName>
        <fullName evidence="2">Uncharacterized protein</fullName>
    </submittedName>
</protein>
<dbReference type="EMBL" id="GBXM01055518">
    <property type="protein sequence ID" value="JAH53059.1"/>
    <property type="molecule type" value="Transcribed_RNA"/>
</dbReference>
<feature type="compositionally biased region" description="Basic and acidic residues" evidence="1">
    <location>
        <begin position="1"/>
        <end position="11"/>
    </location>
</feature>
<dbReference type="EMBL" id="GBXM01047447">
    <property type="protein sequence ID" value="JAH61130.1"/>
    <property type="molecule type" value="Transcribed_RNA"/>
</dbReference>
<reference evidence="2" key="1">
    <citation type="submission" date="2014-11" db="EMBL/GenBank/DDBJ databases">
        <authorList>
            <person name="Amaro Gonzalez C."/>
        </authorList>
    </citation>
    <scope>NUCLEOTIDE SEQUENCE</scope>
</reference>
<evidence type="ECO:0000256" key="1">
    <source>
        <dbReference type="SAM" id="MobiDB-lite"/>
    </source>
</evidence>
<reference evidence="2" key="2">
    <citation type="journal article" date="2015" name="Fish Shellfish Immunol.">
        <title>Early steps in the European eel (Anguilla anguilla)-Vibrio vulnificus interaction in the gills: Role of the RtxA13 toxin.</title>
        <authorList>
            <person name="Callol A."/>
            <person name="Pajuelo D."/>
            <person name="Ebbesson L."/>
            <person name="Teles M."/>
            <person name="MacKenzie S."/>
            <person name="Amaro C."/>
        </authorList>
    </citation>
    <scope>NUCLEOTIDE SEQUENCE</scope>
</reference>
<accession>A0A0E9TH96</accession>
<proteinExistence type="predicted"/>
<feature type="region of interest" description="Disordered" evidence="1">
    <location>
        <begin position="1"/>
        <end position="21"/>
    </location>
</feature>
<evidence type="ECO:0000313" key="2">
    <source>
        <dbReference type="EMBL" id="JAH53059.1"/>
    </source>
</evidence>
<name>A0A0E9TH96_ANGAN</name>
<sequence length="21" mass="2644">MKERENSDHRFLHQTWSEQQG</sequence>